<dbReference type="Proteomes" id="UP000288405">
    <property type="component" value="Unassembled WGS sequence"/>
</dbReference>
<name>A0A432WRA0_9GAMM</name>
<dbReference type="OrthoDB" id="9798130at2"/>
<feature type="chain" id="PRO_5019289937" evidence="1">
    <location>
        <begin position="27"/>
        <end position="131"/>
    </location>
</feature>
<evidence type="ECO:0000313" key="2">
    <source>
        <dbReference type="EMBL" id="RUO36291.1"/>
    </source>
</evidence>
<proteinExistence type="predicted"/>
<dbReference type="RefSeq" id="WP_126775603.1">
    <property type="nucleotide sequence ID" value="NZ_PIPM01000001.1"/>
</dbReference>
<feature type="signal peptide" evidence="1">
    <location>
        <begin position="1"/>
        <end position="26"/>
    </location>
</feature>
<evidence type="ECO:0000256" key="1">
    <source>
        <dbReference type="SAM" id="SignalP"/>
    </source>
</evidence>
<comment type="caution">
    <text evidence="2">The sequence shown here is derived from an EMBL/GenBank/DDBJ whole genome shotgun (WGS) entry which is preliminary data.</text>
</comment>
<dbReference type="AlphaFoldDB" id="A0A432WRA0"/>
<dbReference type="InterPro" id="IPR008309">
    <property type="entry name" value="YdbL"/>
</dbReference>
<sequence>MKKQMKRAICSLTLLLLITGTTSLIAEPAAAGQQSQTTITMQDASHLIREYKERGLLGETQTGYVGVVRDEEHAVEVARLVNEVRREEFVRLAAEHNVSVMEIEAMAGQRSIHNTRSGHFIQIDGEWVRKP</sequence>
<evidence type="ECO:0000313" key="3">
    <source>
        <dbReference type="Proteomes" id="UP000288405"/>
    </source>
</evidence>
<dbReference type="Pfam" id="PF07027">
    <property type="entry name" value="DUF1318"/>
    <property type="match status" value="1"/>
</dbReference>
<keyword evidence="3" id="KW-1185">Reference proteome</keyword>
<organism evidence="2 3">
    <name type="scientific">Aliidiomarina sanyensis</name>
    <dbReference type="NCBI Taxonomy" id="1249555"/>
    <lineage>
        <taxon>Bacteria</taxon>
        <taxon>Pseudomonadati</taxon>
        <taxon>Pseudomonadota</taxon>
        <taxon>Gammaproteobacteria</taxon>
        <taxon>Alteromonadales</taxon>
        <taxon>Idiomarinaceae</taxon>
        <taxon>Aliidiomarina</taxon>
    </lineage>
</organism>
<keyword evidence="1" id="KW-0732">Signal</keyword>
<protein>
    <submittedName>
        <fullName evidence="2">DUF1318 domain-containing protein</fullName>
    </submittedName>
</protein>
<accession>A0A432WRA0</accession>
<reference evidence="2 3" key="1">
    <citation type="journal article" date="2011" name="Front. Microbiol.">
        <title>Genomic signatures of strain selection and enhancement in Bacillus atrophaeus var. globigii, a historical biowarfare simulant.</title>
        <authorList>
            <person name="Gibbons H.S."/>
            <person name="Broomall S.M."/>
            <person name="McNew L.A."/>
            <person name="Daligault H."/>
            <person name="Chapman C."/>
            <person name="Bruce D."/>
            <person name="Karavis M."/>
            <person name="Krepps M."/>
            <person name="McGregor P.A."/>
            <person name="Hong C."/>
            <person name="Park K.H."/>
            <person name="Akmal A."/>
            <person name="Feldman A."/>
            <person name="Lin J.S."/>
            <person name="Chang W.E."/>
            <person name="Higgs B.W."/>
            <person name="Demirev P."/>
            <person name="Lindquist J."/>
            <person name="Liem A."/>
            <person name="Fochler E."/>
            <person name="Read T.D."/>
            <person name="Tapia R."/>
            <person name="Johnson S."/>
            <person name="Bishop-Lilly K.A."/>
            <person name="Detter C."/>
            <person name="Han C."/>
            <person name="Sozhamannan S."/>
            <person name="Rosenzweig C.N."/>
            <person name="Skowronski E.W."/>
        </authorList>
    </citation>
    <scope>NUCLEOTIDE SEQUENCE [LARGE SCALE GENOMIC DNA]</scope>
    <source>
        <strain evidence="2 3">GYP-17</strain>
    </source>
</reference>
<dbReference type="EMBL" id="PIPM01000001">
    <property type="protein sequence ID" value="RUO36291.1"/>
    <property type="molecule type" value="Genomic_DNA"/>
</dbReference>
<gene>
    <name evidence="2" type="ORF">CWE11_00280</name>
</gene>